<dbReference type="Gene3D" id="3.30.40.10">
    <property type="entry name" value="Zinc/RING finger domain, C3HC4 (zinc finger)"/>
    <property type="match status" value="1"/>
</dbReference>
<dbReference type="GO" id="GO:0016567">
    <property type="term" value="P:protein ubiquitination"/>
    <property type="evidence" value="ECO:0007669"/>
    <property type="project" value="UniProtKB-ARBA"/>
</dbReference>
<dbReference type="InterPro" id="IPR001841">
    <property type="entry name" value="Znf_RING"/>
</dbReference>
<dbReference type="InterPro" id="IPR013083">
    <property type="entry name" value="Znf_RING/FYVE/PHD"/>
</dbReference>
<reference evidence="6" key="2">
    <citation type="submission" date="2025-08" db="UniProtKB">
        <authorList>
            <consortium name="Ensembl"/>
        </authorList>
    </citation>
    <scope>IDENTIFICATION</scope>
</reference>
<keyword evidence="7" id="KW-1185">Reference proteome</keyword>
<dbReference type="Ensembl" id="ENSTGET00000028256.1">
    <property type="protein sequence ID" value="ENSTGEP00000023694.1"/>
    <property type="gene ID" value="ENSTGEG00000019148.1"/>
</dbReference>
<keyword evidence="3" id="KW-0862">Zinc</keyword>
<feature type="domain" description="RING-type" evidence="5">
    <location>
        <begin position="16"/>
        <end position="56"/>
    </location>
</feature>
<keyword evidence="1" id="KW-0479">Metal-binding</keyword>
<protein>
    <recommendedName>
        <fullName evidence="5">RING-type domain-containing protein</fullName>
    </recommendedName>
</protein>
<organism evidence="6 7">
    <name type="scientific">Theropithecus gelada</name>
    <name type="common">Gelada baboon</name>
    <dbReference type="NCBI Taxonomy" id="9565"/>
    <lineage>
        <taxon>Eukaryota</taxon>
        <taxon>Metazoa</taxon>
        <taxon>Chordata</taxon>
        <taxon>Craniata</taxon>
        <taxon>Vertebrata</taxon>
        <taxon>Euteleostomi</taxon>
        <taxon>Mammalia</taxon>
        <taxon>Eutheria</taxon>
        <taxon>Euarchontoglires</taxon>
        <taxon>Primates</taxon>
        <taxon>Haplorrhini</taxon>
        <taxon>Catarrhini</taxon>
        <taxon>Cercopithecidae</taxon>
        <taxon>Cercopithecinae</taxon>
        <taxon>Theropithecus</taxon>
    </lineage>
</organism>
<dbReference type="AlphaFoldDB" id="A0A8D2FP79"/>
<sequence>MAFAASLAELQAEASCPICLDYMKDPVTTHCGHNFCHSCIHQCWEDLQDVLPCPDCLYHCPENLRTIKLLNAHNVKTSPVSLTLLGFWRQHIHNL</sequence>
<proteinExistence type="predicted"/>
<dbReference type="InterPro" id="IPR017907">
    <property type="entry name" value="Znf_RING_CS"/>
</dbReference>
<evidence type="ECO:0000256" key="4">
    <source>
        <dbReference type="PROSITE-ProRule" id="PRU00175"/>
    </source>
</evidence>
<evidence type="ECO:0000313" key="7">
    <source>
        <dbReference type="Proteomes" id="UP000694411"/>
    </source>
</evidence>
<dbReference type="GO" id="GO:0061630">
    <property type="term" value="F:ubiquitin protein ligase activity"/>
    <property type="evidence" value="ECO:0007669"/>
    <property type="project" value="UniProtKB-ARBA"/>
</dbReference>
<dbReference type="PROSITE" id="PS00518">
    <property type="entry name" value="ZF_RING_1"/>
    <property type="match status" value="1"/>
</dbReference>
<evidence type="ECO:0000313" key="6">
    <source>
        <dbReference type="Ensembl" id="ENSTGEP00000023694.1"/>
    </source>
</evidence>
<dbReference type="PANTHER" id="PTHR25465">
    <property type="entry name" value="B-BOX DOMAIN CONTAINING"/>
    <property type="match status" value="1"/>
</dbReference>
<dbReference type="SUPFAM" id="SSF57850">
    <property type="entry name" value="RING/U-box"/>
    <property type="match status" value="1"/>
</dbReference>
<evidence type="ECO:0000259" key="5">
    <source>
        <dbReference type="PROSITE" id="PS50089"/>
    </source>
</evidence>
<reference evidence="6" key="3">
    <citation type="submission" date="2025-09" db="UniProtKB">
        <authorList>
            <consortium name="Ensembl"/>
        </authorList>
    </citation>
    <scope>IDENTIFICATION</scope>
</reference>
<reference evidence="6" key="1">
    <citation type="submission" date="2018-05" db="EMBL/GenBank/DDBJ databases">
        <title>Whole genome of Theropithecus gelada.</title>
        <authorList>
            <person name="Chiou K.L."/>
            <person name="Snyder-Mackler N."/>
        </authorList>
    </citation>
    <scope>NUCLEOTIDE SEQUENCE [LARGE SCALE GENOMIC DNA]</scope>
</reference>
<dbReference type="Pfam" id="PF15227">
    <property type="entry name" value="zf-C3HC4_4"/>
    <property type="match status" value="1"/>
</dbReference>
<dbReference type="SMART" id="SM00184">
    <property type="entry name" value="RING"/>
    <property type="match status" value="1"/>
</dbReference>
<accession>A0A8D2FP79</accession>
<evidence type="ECO:0000256" key="3">
    <source>
        <dbReference type="ARBA" id="ARBA00022833"/>
    </source>
</evidence>
<dbReference type="PROSITE" id="PS50089">
    <property type="entry name" value="ZF_RING_2"/>
    <property type="match status" value="1"/>
</dbReference>
<dbReference type="GO" id="GO:0008270">
    <property type="term" value="F:zinc ion binding"/>
    <property type="evidence" value="ECO:0007669"/>
    <property type="project" value="UniProtKB-KW"/>
</dbReference>
<dbReference type="Proteomes" id="UP000694411">
    <property type="component" value="Chromosome 5"/>
</dbReference>
<keyword evidence="2 4" id="KW-0863">Zinc-finger</keyword>
<evidence type="ECO:0000256" key="2">
    <source>
        <dbReference type="ARBA" id="ARBA00022771"/>
    </source>
</evidence>
<dbReference type="PANTHER" id="PTHR25465:SF14">
    <property type="entry name" value="E3 UBIQUITIN-PROTEIN LIGASE TRIM65"/>
    <property type="match status" value="1"/>
</dbReference>
<dbReference type="InterPro" id="IPR051051">
    <property type="entry name" value="E3_ubiq-ligase_TRIM/RNF"/>
</dbReference>
<evidence type="ECO:0000256" key="1">
    <source>
        <dbReference type="ARBA" id="ARBA00022723"/>
    </source>
</evidence>
<name>A0A8D2FP79_THEGE</name>